<dbReference type="HOGENOM" id="CLU_019286_13_0_1"/>
<evidence type="ECO:0000313" key="3">
    <source>
        <dbReference type="Proteomes" id="UP000032180"/>
    </source>
</evidence>
<organism evidence="2 3">
    <name type="scientific">Leersia perrieri</name>
    <dbReference type="NCBI Taxonomy" id="77586"/>
    <lineage>
        <taxon>Eukaryota</taxon>
        <taxon>Viridiplantae</taxon>
        <taxon>Streptophyta</taxon>
        <taxon>Embryophyta</taxon>
        <taxon>Tracheophyta</taxon>
        <taxon>Spermatophyta</taxon>
        <taxon>Magnoliopsida</taxon>
        <taxon>Liliopsida</taxon>
        <taxon>Poales</taxon>
        <taxon>Poaceae</taxon>
        <taxon>BOP clade</taxon>
        <taxon>Oryzoideae</taxon>
        <taxon>Oryzeae</taxon>
        <taxon>Oryzinae</taxon>
        <taxon>Leersia</taxon>
    </lineage>
</organism>
<feature type="domain" description="KIB1-4 beta-propeller" evidence="1">
    <location>
        <begin position="4"/>
        <end position="226"/>
    </location>
</feature>
<reference evidence="2 3" key="1">
    <citation type="submission" date="2012-08" db="EMBL/GenBank/DDBJ databases">
        <title>Oryza genome evolution.</title>
        <authorList>
            <person name="Wing R.A."/>
        </authorList>
    </citation>
    <scope>NUCLEOTIDE SEQUENCE</scope>
</reference>
<evidence type="ECO:0000313" key="2">
    <source>
        <dbReference type="EnsemblPlants" id="LPERR10G14760.1"/>
    </source>
</evidence>
<dbReference type="Pfam" id="PF03478">
    <property type="entry name" value="Beta-prop_KIB1-4"/>
    <property type="match status" value="1"/>
</dbReference>
<reference evidence="3" key="2">
    <citation type="submission" date="2013-12" db="EMBL/GenBank/DDBJ databases">
        <authorList>
            <person name="Yu Y."/>
            <person name="Lee S."/>
            <person name="de Baynast K."/>
            <person name="Wissotski M."/>
            <person name="Liu L."/>
            <person name="Talag J."/>
            <person name="Goicoechea J."/>
            <person name="Angelova A."/>
            <person name="Jetty R."/>
            <person name="Kudrna D."/>
            <person name="Golser W."/>
            <person name="Rivera L."/>
            <person name="Zhang J."/>
            <person name="Wing R."/>
        </authorList>
    </citation>
    <scope>NUCLEOTIDE SEQUENCE</scope>
</reference>
<name>A0A0D9XML7_9ORYZ</name>
<dbReference type="InterPro" id="IPR005174">
    <property type="entry name" value="KIB1-4_b-propeller"/>
</dbReference>
<keyword evidence="3" id="KW-1185">Reference proteome</keyword>
<dbReference type="EnsemblPlants" id="LPERR10G14760.1">
    <property type="protein sequence ID" value="LPERR10G14760.1"/>
    <property type="gene ID" value="LPERR10G14760"/>
</dbReference>
<dbReference type="STRING" id="77586.A0A0D9XML7"/>
<proteinExistence type="predicted"/>
<reference evidence="2" key="3">
    <citation type="submission" date="2015-04" db="UniProtKB">
        <authorList>
            <consortium name="EnsemblPlants"/>
        </authorList>
    </citation>
    <scope>IDENTIFICATION</scope>
</reference>
<dbReference type="AlphaFoldDB" id="A0A0D9XML7"/>
<accession>A0A0D9XML7</accession>
<protein>
    <recommendedName>
        <fullName evidence="1">KIB1-4 beta-propeller domain-containing protein</fullName>
    </recommendedName>
</protein>
<dbReference type="eggNOG" id="ENOG502S4JC">
    <property type="taxonomic scope" value="Eukaryota"/>
</dbReference>
<dbReference type="Proteomes" id="UP000032180">
    <property type="component" value="Chromosome 10"/>
</dbReference>
<sequence>MQYGELSFARVGVDERWTWVSPDEHPCLGLYSGGFVDFFHDDDDGLFYALRGDASIYTLDLNSPPNHHPIVVVEKIMAGELVPPREQPAAMYILRAPWGDILQVWRWKRYIDLMEEEETPSSSEELADNLNDDDVDLEPIMGGNDELYPYLELRTTEIQVFRVDLDQQKLVEISLGEHALFLGYNATMCLSTKDYPVLKPNCAYITDDSLEYVNNYPNSWREIGIWDMETNQLQSLACAETSLPWLNCPSPVWIKPSLC</sequence>
<dbReference type="PANTHER" id="PTHR44586:SF14">
    <property type="entry name" value="F-BOX DOMAIN CONTAINING PROTEIN, EXPRESSED"/>
    <property type="match status" value="1"/>
</dbReference>
<dbReference type="Gramene" id="LPERR10G14760.1">
    <property type="protein sequence ID" value="LPERR10G14760.1"/>
    <property type="gene ID" value="LPERR10G14760"/>
</dbReference>
<dbReference type="PANTHER" id="PTHR44586">
    <property type="entry name" value="F-BOX DOMAIN CONTAINING PROTEIN, EXPRESSED"/>
    <property type="match status" value="1"/>
</dbReference>
<evidence type="ECO:0000259" key="1">
    <source>
        <dbReference type="Pfam" id="PF03478"/>
    </source>
</evidence>